<evidence type="ECO:0000313" key="3">
    <source>
        <dbReference type="Proteomes" id="UP000447434"/>
    </source>
</evidence>
<accession>A0A6A4Q327</accession>
<evidence type="ECO:0000256" key="1">
    <source>
        <dbReference type="SAM" id="Phobius"/>
    </source>
</evidence>
<keyword evidence="1" id="KW-1133">Transmembrane helix</keyword>
<evidence type="ECO:0000313" key="2">
    <source>
        <dbReference type="EMBL" id="KAE9608009.1"/>
    </source>
</evidence>
<dbReference type="AlphaFoldDB" id="A0A6A4Q327"/>
<protein>
    <submittedName>
        <fullName evidence="2">Uncharacterized protein</fullName>
    </submittedName>
</protein>
<reference evidence="3" key="1">
    <citation type="journal article" date="2020" name="Nat. Commun.">
        <title>Genome sequence of the cluster root forming white lupin.</title>
        <authorList>
            <person name="Hufnagel B."/>
            <person name="Marques A."/>
            <person name="Soriano A."/>
            <person name="Marques L."/>
            <person name="Divol F."/>
            <person name="Doumas P."/>
            <person name="Sallet E."/>
            <person name="Mancinotti D."/>
            <person name="Carrere S."/>
            <person name="Marande W."/>
            <person name="Arribat S."/>
            <person name="Keller J."/>
            <person name="Huneau C."/>
            <person name="Blein T."/>
            <person name="Aime D."/>
            <person name="Laguerre M."/>
            <person name="Taylor J."/>
            <person name="Schubert V."/>
            <person name="Nelson M."/>
            <person name="Geu-Flores F."/>
            <person name="Crespi M."/>
            <person name="Gallardo-Guerrero K."/>
            <person name="Delaux P.-M."/>
            <person name="Salse J."/>
            <person name="Berges H."/>
            <person name="Guyot R."/>
            <person name="Gouzy J."/>
            <person name="Peret B."/>
        </authorList>
    </citation>
    <scope>NUCLEOTIDE SEQUENCE [LARGE SCALE GENOMIC DNA]</scope>
    <source>
        <strain evidence="3">cv. Amiga</strain>
    </source>
</reference>
<dbReference type="EMBL" id="WOCE01000008">
    <property type="protein sequence ID" value="KAE9608009.1"/>
    <property type="molecule type" value="Genomic_DNA"/>
</dbReference>
<keyword evidence="1" id="KW-0812">Transmembrane</keyword>
<comment type="caution">
    <text evidence="2">The sequence shown here is derived from an EMBL/GenBank/DDBJ whole genome shotgun (WGS) entry which is preliminary data.</text>
</comment>
<dbReference type="Proteomes" id="UP000447434">
    <property type="component" value="Chromosome 8"/>
</dbReference>
<proteinExistence type="predicted"/>
<keyword evidence="3" id="KW-1185">Reference proteome</keyword>
<organism evidence="2 3">
    <name type="scientific">Lupinus albus</name>
    <name type="common">White lupine</name>
    <name type="synonym">Lupinus termis</name>
    <dbReference type="NCBI Taxonomy" id="3870"/>
    <lineage>
        <taxon>Eukaryota</taxon>
        <taxon>Viridiplantae</taxon>
        <taxon>Streptophyta</taxon>
        <taxon>Embryophyta</taxon>
        <taxon>Tracheophyta</taxon>
        <taxon>Spermatophyta</taxon>
        <taxon>Magnoliopsida</taxon>
        <taxon>eudicotyledons</taxon>
        <taxon>Gunneridae</taxon>
        <taxon>Pentapetalae</taxon>
        <taxon>rosids</taxon>
        <taxon>fabids</taxon>
        <taxon>Fabales</taxon>
        <taxon>Fabaceae</taxon>
        <taxon>Papilionoideae</taxon>
        <taxon>50 kb inversion clade</taxon>
        <taxon>genistoids sensu lato</taxon>
        <taxon>core genistoids</taxon>
        <taxon>Genisteae</taxon>
        <taxon>Lupinus</taxon>
    </lineage>
</organism>
<sequence length="62" mass="7113">MDFFIMLSLFPFSHHTFSHTLFFTFFSHCPALTLCSTTSFPASLLPFMLLCYTLLLILLSSL</sequence>
<keyword evidence="1" id="KW-0472">Membrane</keyword>
<feature type="transmembrane region" description="Helical" evidence="1">
    <location>
        <begin position="42"/>
        <end position="59"/>
    </location>
</feature>
<gene>
    <name evidence="2" type="ORF">Lalb_Chr08g0230991</name>
</gene>
<name>A0A6A4Q327_LUPAL</name>